<protein>
    <submittedName>
        <fullName evidence="1">Uncharacterized protein</fullName>
    </submittedName>
</protein>
<organism evidence="1 2">
    <name type="scientific">Asterophora parasitica</name>
    <dbReference type="NCBI Taxonomy" id="117018"/>
    <lineage>
        <taxon>Eukaryota</taxon>
        <taxon>Fungi</taxon>
        <taxon>Dikarya</taxon>
        <taxon>Basidiomycota</taxon>
        <taxon>Agaricomycotina</taxon>
        <taxon>Agaricomycetes</taxon>
        <taxon>Agaricomycetidae</taxon>
        <taxon>Agaricales</taxon>
        <taxon>Tricholomatineae</taxon>
        <taxon>Lyophyllaceae</taxon>
        <taxon>Asterophora</taxon>
    </lineage>
</organism>
<dbReference type="OrthoDB" id="3229881at2759"/>
<evidence type="ECO:0000313" key="2">
    <source>
        <dbReference type="Proteomes" id="UP000775547"/>
    </source>
</evidence>
<comment type="caution">
    <text evidence="1">The sequence shown here is derived from an EMBL/GenBank/DDBJ whole genome shotgun (WGS) entry which is preliminary data.</text>
</comment>
<reference evidence="1" key="2">
    <citation type="submission" date="2021-10" db="EMBL/GenBank/DDBJ databases">
        <title>Phylogenomics reveals ancestral predisposition of the termite-cultivated fungus Termitomyces towards a domesticated lifestyle.</title>
        <authorList>
            <person name="Auxier B."/>
            <person name="Grum-Grzhimaylo A."/>
            <person name="Cardenas M.E."/>
            <person name="Lodge J.D."/>
            <person name="Laessoe T."/>
            <person name="Pedersen O."/>
            <person name="Smith M.E."/>
            <person name="Kuyper T.W."/>
            <person name="Franco-Molano E.A."/>
            <person name="Baroni T.J."/>
            <person name="Aanen D.K."/>
        </authorList>
    </citation>
    <scope>NUCLEOTIDE SEQUENCE</scope>
    <source>
        <strain evidence="1">AP01</strain>
        <tissue evidence="1">Mycelium</tissue>
    </source>
</reference>
<evidence type="ECO:0000313" key="1">
    <source>
        <dbReference type="EMBL" id="KAG5646558.1"/>
    </source>
</evidence>
<proteinExistence type="predicted"/>
<dbReference type="AlphaFoldDB" id="A0A9P7KDH3"/>
<dbReference type="EMBL" id="JABCKV010000019">
    <property type="protein sequence ID" value="KAG5646558.1"/>
    <property type="molecule type" value="Genomic_DNA"/>
</dbReference>
<sequence>MPNSRQPSLFYIHRSQLWLFVNETTIFPVNALNTTNKADFPLQLVVGRKRQGSKTGLWRWQGTMLYYDQGKDSGNGGLYYSCTLPDGSNGVFTFLKAYVITDTERLRDGNNAQLEP</sequence>
<gene>
    <name evidence="1" type="ORF">DXG03_002861</name>
</gene>
<reference evidence="1" key="1">
    <citation type="submission" date="2020-07" db="EMBL/GenBank/DDBJ databases">
        <authorList>
            <person name="Nieuwenhuis M."/>
            <person name="Van De Peppel L.J.J."/>
        </authorList>
    </citation>
    <scope>NUCLEOTIDE SEQUENCE</scope>
    <source>
        <strain evidence="1">AP01</strain>
        <tissue evidence="1">Mycelium</tissue>
    </source>
</reference>
<name>A0A9P7KDH3_9AGAR</name>
<keyword evidence="2" id="KW-1185">Reference proteome</keyword>
<accession>A0A9P7KDH3</accession>
<dbReference type="Proteomes" id="UP000775547">
    <property type="component" value="Unassembled WGS sequence"/>
</dbReference>